<evidence type="ECO:0000313" key="5">
    <source>
        <dbReference type="EMBL" id="KAG0246075.1"/>
    </source>
</evidence>
<dbReference type="AlphaFoldDB" id="A0A9P6PEK5"/>
<evidence type="ECO:0000256" key="2">
    <source>
        <dbReference type="ARBA" id="ARBA00023157"/>
    </source>
</evidence>
<dbReference type="InterPro" id="IPR036574">
    <property type="entry name" value="Scorpion_toxin-like_sf"/>
</dbReference>
<sequence length="79" mass="8360">MCSSHTAIATTSPARAQVKVSKFTKLALLVVVLAVLMTPVSAGYGCPGNDYECSDYCRSIGRNGGHCGGFLWLTCQCNK</sequence>
<dbReference type="EMBL" id="JAAAJA010001837">
    <property type="protein sequence ID" value="KAG0246075.1"/>
    <property type="molecule type" value="Genomic_DNA"/>
</dbReference>
<evidence type="ECO:0000259" key="4">
    <source>
        <dbReference type="PROSITE" id="PS51378"/>
    </source>
</evidence>
<keyword evidence="3" id="KW-0732">Signal</keyword>
<feature type="signal peptide" evidence="3">
    <location>
        <begin position="1"/>
        <end position="42"/>
    </location>
</feature>
<dbReference type="Pfam" id="PF01097">
    <property type="entry name" value="Defensin_2"/>
    <property type="match status" value="1"/>
</dbReference>
<proteinExistence type="inferred from homology"/>
<feature type="domain" description="Invertebrate defensins family profile" evidence="4">
    <location>
        <begin position="43"/>
        <end position="79"/>
    </location>
</feature>
<evidence type="ECO:0000256" key="3">
    <source>
        <dbReference type="SAM" id="SignalP"/>
    </source>
</evidence>
<protein>
    <recommendedName>
        <fullName evidence="4">Invertebrate defensins family profile domain-containing protein</fullName>
    </recommendedName>
</protein>
<dbReference type="SUPFAM" id="SSF57095">
    <property type="entry name" value="Scorpion toxin-like"/>
    <property type="match status" value="1"/>
</dbReference>
<evidence type="ECO:0000256" key="1">
    <source>
        <dbReference type="ARBA" id="ARBA00007085"/>
    </source>
</evidence>
<name>A0A9P6PEK5_9FUNG</name>
<dbReference type="Gene3D" id="3.30.30.10">
    <property type="entry name" value="Knottin, scorpion toxin-like"/>
    <property type="match status" value="1"/>
</dbReference>
<dbReference type="PROSITE" id="PS51378">
    <property type="entry name" value="INVERT_DEFENSINS"/>
    <property type="match status" value="1"/>
</dbReference>
<reference evidence="5" key="1">
    <citation type="journal article" date="2020" name="Fungal Divers.">
        <title>Resolving the Mortierellaceae phylogeny through synthesis of multi-gene phylogenetics and phylogenomics.</title>
        <authorList>
            <person name="Vandepol N."/>
            <person name="Liber J."/>
            <person name="Desiro A."/>
            <person name="Na H."/>
            <person name="Kennedy M."/>
            <person name="Barry K."/>
            <person name="Grigoriev I.V."/>
            <person name="Miller A.N."/>
            <person name="O'Donnell K."/>
            <person name="Stajich J.E."/>
            <person name="Bonito G."/>
        </authorList>
    </citation>
    <scope>NUCLEOTIDE SEQUENCE</scope>
    <source>
        <strain evidence="5">KOD948</strain>
    </source>
</reference>
<dbReference type="GO" id="GO:0006952">
    <property type="term" value="P:defense response"/>
    <property type="evidence" value="ECO:0007669"/>
    <property type="project" value="InterPro"/>
</dbReference>
<accession>A0A9P6PEK5</accession>
<dbReference type="InterPro" id="IPR001542">
    <property type="entry name" value="Defensin_invertebrate/fungal"/>
</dbReference>
<organism evidence="5 6">
    <name type="scientific">Mortierella polycephala</name>
    <dbReference type="NCBI Taxonomy" id="41804"/>
    <lineage>
        <taxon>Eukaryota</taxon>
        <taxon>Fungi</taxon>
        <taxon>Fungi incertae sedis</taxon>
        <taxon>Mucoromycota</taxon>
        <taxon>Mortierellomycotina</taxon>
        <taxon>Mortierellomycetes</taxon>
        <taxon>Mortierellales</taxon>
        <taxon>Mortierellaceae</taxon>
        <taxon>Mortierella</taxon>
    </lineage>
</organism>
<comment type="similarity">
    <text evidence="1">Belongs to the invertebrate defensin family.</text>
</comment>
<keyword evidence="6" id="KW-1185">Reference proteome</keyword>
<comment type="caution">
    <text evidence="5">The sequence shown here is derived from an EMBL/GenBank/DDBJ whole genome shotgun (WGS) entry which is preliminary data.</text>
</comment>
<evidence type="ECO:0000313" key="6">
    <source>
        <dbReference type="Proteomes" id="UP000726737"/>
    </source>
</evidence>
<keyword evidence="2" id="KW-1015">Disulfide bond</keyword>
<dbReference type="Proteomes" id="UP000726737">
    <property type="component" value="Unassembled WGS sequence"/>
</dbReference>
<gene>
    <name evidence="5" type="ORF">BG011_002568</name>
</gene>
<dbReference type="OrthoDB" id="2403773at2759"/>
<feature type="chain" id="PRO_5040126059" description="Invertebrate defensins family profile domain-containing protein" evidence="3">
    <location>
        <begin position="43"/>
        <end position="79"/>
    </location>
</feature>